<dbReference type="PaxDb" id="29760-VIT_17s0000g00760.t01"/>
<dbReference type="InParanoid" id="F6I1V7"/>
<organism evidence="1 2">
    <name type="scientific">Vitis vinifera</name>
    <name type="common">Grape</name>
    <dbReference type="NCBI Taxonomy" id="29760"/>
    <lineage>
        <taxon>Eukaryota</taxon>
        <taxon>Viridiplantae</taxon>
        <taxon>Streptophyta</taxon>
        <taxon>Embryophyta</taxon>
        <taxon>Tracheophyta</taxon>
        <taxon>Spermatophyta</taxon>
        <taxon>Magnoliopsida</taxon>
        <taxon>eudicotyledons</taxon>
        <taxon>Gunneridae</taxon>
        <taxon>Pentapetalae</taxon>
        <taxon>rosids</taxon>
        <taxon>Vitales</taxon>
        <taxon>Vitaceae</taxon>
        <taxon>Viteae</taxon>
        <taxon>Vitis</taxon>
    </lineage>
</organism>
<accession>F6I1V7</accession>
<name>F6I1V7_VITVI</name>
<dbReference type="EMBL" id="FN596517">
    <property type="protein sequence ID" value="CCB60924.1"/>
    <property type="molecule type" value="Genomic_DNA"/>
</dbReference>
<evidence type="ECO:0000313" key="2">
    <source>
        <dbReference type="Proteomes" id="UP000009183"/>
    </source>
</evidence>
<dbReference type="AlphaFoldDB" id="F6I1V7"/>
<gene>
    <name evidence="1" type="ordered locus">VIT_17s0000g00760</name>
</gene>
<proteinExistence type="predicted"/>
<protein>
    <submittedName>
        <fullName evidence="1">Uncharacterized protein</fullName>
    </submittedName>
</protein>
<sequence length="67" mass="7717">MEKLEKDIEESKFAELMNKHFAANAIPKGIHCLSLYLTNEYPSNAHARGQLLLRNYFLYSLTTLTIT</sequence>
<dbReference type="OrthoDB" id="1810870at2759"/>
<dbReference type="HOGENOM" id="CLU_2817671_0_0_1"/>
<dbReference type="Proteomes" id="UP000009183">
    <property type="component" value="Chromosome 17, unordered"/>
</dbReference>
<keyword evidence="2" id="KW-1185">Reference proteome</keyword>
<evidence type="ECO:0000313" key="1">
    <source>
        <dbReference type="EMBL" id="CCB60924.1"/>
    </source>
</evidence>
<reference evidence="2" key="1">
    <citation type="journal article" date="2007" name="Nature">
        <title>The grapevine genome sequence suggests ancestral hexaploidization in major angiosperm phyla.</title>
        <authorList>
            <consortium name="The French-Italian Public Consortium for Grapevine Genome Characterization."/>
            <person name="Jaillon O."/>
            <person name="Aury J.-M."/>
            <person name="Noel B."/>
            <person name="Policriti A."/>
            <person name="Clepet C."/>
            <person name="Casagrande A."/>
            <person name="Choisne N."/>
            <person name="Aubourg S."/>
            <person name="Vitulo N."/>
            <person name="Jubin C."/>
            <person name="Vezzi A."/>
            <person name="Legeai F."/>
            <person name="Hugueney P."/>
            <person name="Dasilva C."/>
            <person name="Horner D."/>
            <person name="Mica E."/>
            <person name="Jublot D."/>
            <person name="Poulain J."/>
            <person name="Bruyere C."/>
            <person name="Billault A."/>
            <person name="Segurens B."/>
            <person name="Gouyvenoux M."/>
            <person name="Ugarte E."/>
            <person name="Cattonaro F."/>
            <person name="Anthouard V."/>
            <person name="Vico V."/>
            <person name="Del Fabbro C."/>
            <person name="Alaux M."/>
            <person name="Di Gaspero G."/>
            <person name="Dumas V."/>
            <person name="Felice N."/>
            <person name="Paillard S."/>
            <person name="Juman I."/>
            <person name="Moroldo M."/>
            <person name="Scalabrin S."/>
            <person name="Canaguier A."/>
            <person name="Le Clainche I."/>
            <person name="Malacrida G."/>
            <person name="Durand E."/>
            <person name="Pesole G."/>
            <person name="Laucou V."/>
            <person name="Chatelet P."/>
            <person name="Merdinoglu D."/>
            <person name="Delledonne M."/>
            <person name="Pezzotti M."/>
            <person name="Lecharny A."/>
            <person name="Scarpelli C."/>
            <person name="Artiguenave F."/>
            <person name="Pe M.E."/>
            <person name="Valle G."/>
            <person name="Morgante M."/>
            <person name="Caboche M."/>
            <person name="Adam-Blondon A.-F."/>
            <person name="Weissenbach J."/>
            <person name="Quetier F."/>
            <person name="Wincker P."/>
        </authorList>
    </citation>
    <scope>NUCLEOTIDE SEQUENCE [LARGE SCALE GENOMIC DNA]</scope>
    <source>
        <strain evidence="2">cv. Pinot noir / PN40024</strain>
    </source>
</reference>